<feature type="chain" id="PRO_5014959650" evidence="1">
    <location>
        <begin position="22"/>
        <end position="92"/>
    </location>
</feature>
<sequence length="92" mass="9585">MTRFLIAAAAATVAFATPAVAKDRVFTHEGVTYAYTATPTADALVLEGKASKGGKFRLVVKGDWVNGYAGGARVSFRAPKREAAGAVLVAQR</sequence>
<protein>
    <submittedName>
        <fullName evidence="2">Uncharacterized protein</fullName>
    </submittedName>
</protein>
<proteinExistence type="predicted"/>
<dbReference type="KEGG" id="sphc:CVN68_07940"/>
<organism evidence="2 3">
    <name type="scientific">Sphingomonas psychrotolerans</name>
    <dbReference type="NCBI Taxonomy" id="1327635"/>
    <lineage>
        <taxon>Bacteria</taxon>
        <taxon>Pseudomonadati</taxon>
        <taxon>Pseudomonadota</taxon>
        <taxon>Alphaproteobacteria</taxon>
        <taxon>Sphingomonadales</taxon>
        <taxon>Sphingomonadaceae</taxon>
        <taxon>Sphingomonas</taxon>
    </lineage>
</organism>
<dbReference type="OrthoDB" id="7572491at2"/>
<feature type="signal peptide" evidence="1">
    <location>
        <begin position="1"/>
        <end position="21"/>
    </location>
</feature>
<keyword evidence="1" id="KW-0732">Signal</keyword>
<accession>A0A2K8MDJ2</accession>
<evidence type="ECO:0000256" key="1">
    <source>
        <dbReference type="SAM" id="SignalP"/>
    </source>
</evidence>
<keyword evidence="3" id="KW-1185">Reference proteome</keyword>
<dbReference type="EMBL" id="CP024923">
    <property type="protein sequence ID" value="ATY31907.1"/>
    <property type="molecule type" value="Genomic_DNA"/>
</dbReference>
<dbReference type="RefSeq" id="WP_100281716.1">
    <property type="nucleotide sequence ID" value="NZ_CP024923.1"/>
</dbReference>
<reference evidence="2 3" key="1">
    <citation type="submission" date="2017-11" db="EMBL/GenBank/DDBJ databases">
        <title>Complete genome sequence of Sphingomonas sp. Strain Cra20, a psychrotolerant potential plant growth promoting rhizobacteria.</title>
        <authorList>
            <person name="Luo Y."/>
        </authorList>
    </citation>
    <scope>NUCLEOTIDE SEQUENCE [LARGE SCALE GENOMIC DNA]</scope>
    <source>
        <strain evidence="2 3">Cra20</strain>
    </source>
</reference>
<evidence type="ECO:0000313" key="2">
    <source>
        <dbReference type="EMBL" id="ATY31907.1"/>
    </source>
</evidence>
<evidence type="ECO:0000313" key="3">
    <source>
        <dbReference type="Proteomes" id="UP000229081"/>
    </source>
</evidence>
<dbReference type="Proteomes" id="UP000229081">
    <property type="component" value="Chromosome"/>
</dbReference>
<name>A0A2K8MDJ2_9SPHN</name>
<gene>
    <name evidence="2" type="ORF">CVN68_07940</name>
</gene>
<dbReference type="AlphaFoldDB" id="A0A2K8MDJ2"/>